<sequence>MFSTHLSKPETCINVDSALDVTPHGLSRVYGPNVARLRQDLWLELSDIYGYVNVQWLLGGDFNAIRRLDEKQGGCRINKSMRDFSEFISRFDLIDLPLNGAKYTGSNGHDSPTMSRVDRFLLSPDFDAKYPFALQLAQPSPASDHIPILLDPNDTSWGLPRFRFEPMFFEEEFGRLDNKIQQALTQISELDKIKEDSDLSSDQIASKANHKIEFAKLTKMGDIRLISNQGFDCSRPMTATPRSSTRLHRQGVEAITYINFSLANLSPLIGMPSPNTLSLSIRIYSLTPSLSVPHLTVFHSLVSNHRKSPYLRTESWSQRFWRSSTV</sequence>
<dbReference type="InterPro" id="IPR036691">
    <property type="entry name" value="Endo/exonu/phosph_ase_sf"/>
</dbReference>
<name>A0A200QAK4_MACCD</name>
<keyword evidence="2" id="KW-1185">Reference proteome</keyword>
<dbReference type="Proteomes" id="UP000195402">
    <property type="component" value="Unassembled WGS sequence"/>
</dbReference>
<dbReference type="PANTHER" id="PTHR33710">
    <property type="entry name" value="BNAC02G09200D PROTEIN"/>
    <property type="match status" value="1"/>
</dbReference>
<reference evidence="1 2" key="1">
    <citation type="journal article" date="2017" name="Mol. Plant">
        <title>The Genome of Medicinal Plant Macleaya cordata Provides New Insights into Benzylisoquinoline Alkaloids Metabolism.</title>
        <authorList>
            <person name="Liu X."/>
            <person name="Liu Y."/>
            <person name="Huang P."/>
            <person name="Ma Y."/>
            <person name="Qing Z."/>
            <person name="Tang Q."/>
            <person name="Cao H."/>
            <person name="Cheng P."/>
            <person name="Zheng Y."/>
            <person name="Yuan Z."/>
            <person name="Zhou Y."/>
            <person name="Liu J."/>
            <person name="Tang Z."/>
            <person name="Zhuo Y."/>
            <person name="Zhang Y."/>
            <person name="Yu L."/>
            <person name="Huang J."/>
            <person name="Yang P."/>
            <person name="Peng Q."/>
            <person name="Zhang J."/>
            <person name="Jiang W."/>
            <person name="Zhang Z."/>
            <person name="Lin K."/>
            <person name="Ro D.K."/>
            <person name="Chen X."/>
            <person name="Xiong X."/>
            <person name="Shang Y."/>
            <person name="Huang S."/>
            <person name="Zeng J."/>
        </authorList>
    </citation>
    <scope>NUCLEOTIDE SEQUENCE [LARGE SCALE GENOMIC DNA]</scope>
    <source>
        <strain evidence="2">cv. BLH2017</strain>
        <tissue evidence="1">Root</tissue>
    </source>
</reference>
<proteinExistence type="predicted"/>
<organism evidence="1 2">
    <name type="scientific">Macleaya cordata</name>
    <name type="common">Five-seeded plume-poppy</name>
    <name type="synonym">Bocconia cordata</name>
    <dbReference type="NCBI Taxonomy" id="56857"/>
    <lineage>
        <taxon>Eukaryota</taxon>
        <taxon>Viridiplantae</taxon>
        <taxon>Streptophyta</taxon>
        <taxon>Embryophyta</taxon>
        <taxon>Tracheophyta</taxon>
        <taxon>Spermatophyta</taxon>
        <taxon>Magnoliopsida</taxon>
        <taxon>Ranunculales</taxon>
        <taxon>Papaveraceae</taxon>
        <taxon>Papaveroideae</taxon>
        <taxon>Macleaya</taxon>
    </lineage>
</organism>
<dbReference type="AlphaFoldDB" id="A0A200QAK4"/>
<dbReference type="OrthoDB" id="692400at2759"/>
<dbReference type="PANTHER" id="PTHR33710:SF64">
    <property type="entry name" value="ENDONUCLEASE_EXONUCLEASE_PHOSPHATASE DOMAIN-CONTAINING PROTEIN"/>
    <property type="match status" value="1"/>
</dbReference>
<comment type="caution">
    <text evidence="1">The sequence shown here is derived from an EMBL/GenBank/DDBJ whole genome shotgun (WGS) entry which is preliminary data.</text>
</comment>
<dbReference type="OMA" id="FMEYEEL"/>
<accession>A0A200QAK4</accession>
<dbReference type="EMBL" id="MVGT01002481">
    <property type="protein sequence ID" value="OVA07500.1"/>
    <property type="molecule type" value="Genomic_DNA"/>
</dbReference>
<evidence type="ECO:0008006" key="3">
    <source>
        <dbReference type="Google" id="ProtNLM"/>
    </source>
</evidence>
<evidence type="ECO:0000313" key="1">
    <source>
        <dbReference type="EMBL" id="OVA07500.1"/>
    </source>
</evidence>
<gene>
    <name evidence="1" type="ORF">BVC80_39g3</name>
</gene>
<dbReference type="InParanoid" id="A0A200QAK4"/>
<evidence type="ECO:0000313" key="2">
    <source>
        <dbReference type="Proteomes" id="UP000195402"/>
    </source>
</evidence>
<dbReference type="SUPFAM" id="SSF56219">
    <property type="entry name" value="DNase I-like"/>
    <property type="match status" value="1"/>
</dbReference>
<dbReference type="Gene3D" id="3.60.10.10">
    <property type="entry name" value="Endonuclease/exonuclease/phosphatase"/>
    <property type="match status" value="1"/>
</dbReference>
<protein>
    <recommendedName>
        <fullName evidence="3">Endonuclease/exonuclease/phosphatase</fullName>
    </recommendedName>
</protein>